<organism evidence="1 2">
    <name type="scientific">Trifolium medium</name>
    <dbReference type="NCBI Taxonomy" id="97028"/>
    <lineage>
        <taxon>Eukaryota</taxon>
        <taxon>Viridiplantae</taxon>
        <taxon>Streptophyta</taxon>
        <taxon>Embryophyta</taxon>
        <taxon>Tracheophyta</taxon>
        <taxon>Spermatophyta</taxon>
        <taxon>Magnoliopsida</taxon>
        <taxon>eudicotyledons</taxon>
        <taxon>Gunneridae</taxon>
        <taxon>Pentapetalae</taxon>
        <taxon>rosids</taxon>
        <taxon>fabids</taxon>
        <taxon>Fabales</taxon>
        <taxon>Fabaceae</taxon>
        <taxon>Papilionoideae</taxon>
        <taxon>50 kb inversion clade</taxon>
        <taxon>NPAAA clade</taxon>
        <taxon>Hologalegina</taxon>
        <taxon>IRL clade</taxon>
        <taxon>Trifolieae</taxon>
        <taxon>Trifolium</taxon>
    </lineage>
</organism>
<reference evidence="1 2" key="1">
    <citation type="journal article" date="2018" name="Front. Plant Sci.">
        <title>Red Clover (Trifolium pratense) and Zigzag Clover (T. medium) - A Picture of Genomic Similarities and Differences.</title>
        <authorList>
            <person name="Dluhosova J."/>
            <person name="Istvanek J."/>
            <person name="Nedelnik J."/>
            <person name="Repkova J."/>
        </authorList>
    </citation>
    <scope>NUCLEOTIDE SEQUENCE [LARGE SCALE GENOMIC DNA]</scope>
    <source>
        <strain evidence="2">cv. 10/8</strain>
        <tissue evidence="1">Leaf</tissue>
    </source>
</reference>
<keyword evidence="2" id="KW-1185">Reference proteome</keyword>
<accession>A0A392WD03</accession>
<name>A0A392WD03_9FABA</name>
<dbReference type="AlphaFoldDB" id="A0A392WD03"/>
<evidence type="ECO:0000313" key="2">
    <source>
        <dbReference type="Proteomes" id="UP000265520"/>
    </source>
</evidence>
<dbReference type="Proteomes" id="UP000265520">
    <property type="component" value="Unassembled WGS sequence"/>
</dbReference>
<comment type="caution">
    <text evidence="1">The sequence shown here is derived from an EMBL/GenBank/DDBJ whole genome shotgun (WGS) entry which is preliminary data.</text>
</comment>
<proteinExistence type="predicted"/>
<dbReference type="EMBL" id="LXQA011451061">
    <property type="protein sequence ID" value="MCI97673.1"/>
    <property type="molecule type" value="Genomic_DNA"/>
</dbReference>
<feature type="non-terminal residue" evidence="1">
    <location>
        <position position="45"/>
    </location>
</feature>
<protein>
    <submittedName>
        <fullName evidence="1">Uncharacterized protein</fullName>
    </submittedName>
</protein>
<sequence>MSVTSASLIGFAPSLLTQHRRHQRRSIIVANSSSDASKSTATSSP</sequence>
<evidence type="ECO:0000313" key="1">
    <source>
        <dbReference type="EMBL" id="MCI97673.1"/>
    </source>
</evidence>